<dbReference type="SMART" id="SM00698">
    <property type="entry name" value="MORN"/>
    <property type="match status" value="11"/>
</dbReference>
<evidence type="ECO:0000256" key="1">
    <source>
        <dbReference type="ARBA" id="ARBA00022737"/>
    </source>
</evidence>
<dbReference type="Pfam" id="PF01557">
    <property type="entry name" value="FAA_hydrolase"/>
    <property type="match status" value="1"/>
</dbReference>
<dbReference type="PANTHER" id="PTHR43215">
    <property type="entry name" value="RADIAL SPOKE HEAD 1 HOMOLOG"/>
    <property type="match status" value="1"/>
</dbReference>
<dbReference type="GO" id="GO:0005829">
    <property type="term" value="C:cytosol"/>
    <property type="evidence" value="ECO:0007669"/>
    <property type="project" value="TreeGrafter"/>
</dbReference>
<evidence type="ECO:0000313" key="3">
    <source>
        <dbReference type="EMBL" id="CAD8184803.1"/>
    </source>
</evidence>
<comment type="caution">
    <text evidence="3">The sequence shown here is derived from an EMBL/GenBank/DDBJ whole genome shotgun (WGS) entry which is preliminary data.</text>
</comment>
<keyword evidence="4" id="KW-1185">Reference proteome</keyword>
<dbReference type="InterPro" id="IPR003409">
    <property type="entry name" value="MORN"/>
</dbReference>
<sequence>MNLLFRQVVNPNNPKIVAIAKNYVKHVKEMGGDEPPKEPVIFQKPFTSLLYLPDGNGILQLPKHNHEIHHEIELGFMVAKNGKNIQKEKWQEYIGGYFLALDLTDREMQAHFKKQGFPWDLAKGQDNFFPITDLITKDKVKDPNNLQLELKINQKVVQNDSTSSMYYKIPDLLAYISQFMTLRPGDLVLTGTPHGVGPIRAKDNLHGTLKQGDETLAKLNLIISFLQQEFNLCILTNYVLLKFQSIFIIVHFQRIKIKLHNLYKTIRQPQILENYQELQNDPLFSVQFDETQLYFGLIVNDLKQGVGVYYKKGKYIFEGDWQQNQKNGRGIELFINGSYYEGQYINGKPSGMGRFYWSNGEFYEGQWFNGKKHGSGIWKGSKGDSYIGEWKMGVPDGYGVHLWINGDRYEGEFKNCLKDGRGTEKFANGDTYIGEYLAGKPNGMGEYYWANGAVYKGEFRDSLRHGKGVWKRGNGLGDSYNGEYENDLKQGYGVYSWADGNKYEGYFKNDLRDGFGTMYWHDGTFYKGQWKQGIQDGEGILSVNQEVIRGVFYGTKALEVIENSNFRKTHFRNNTYSVDQSSRQTGRDQSRIDQIYQQRKNSTETSTKMNSFTQTQREYGSSHKIIVNNNSEPKRIGRITQSKLLHNKYKPIFPKMQQIQQQKNSNQTDKKIQEQKQLWKPSGVVKNVKF</sequence>
<dbReference type="InterPro" id="IPR011234">
    <property type="entry name" value="Fumarylacetoacetase-like_C"/>
</dbReference>
<name>A0A8S1W7G3_9CILI</name>
<dbReference type="Proteomes" id="UP000689195">
    <property type="component" value="Unassembled WGS sequence"/>
</dbReference>
<reference evidence="3" key="1">
    <citation type="submission" date="2021-01" db="EMBL/GenBank/DDBJ databases">
        <authorList>
            <consortium name="Genoscope - CEA"/>
            <person name="William W."/>
        </authorList>
    </citation>
    <scope>NUCLEOTIDE SEQUENCE</scope>
</reference>
<protein>
    <recommendedName>
        <fullName evidence="2">Fumarylacetoacetase-like C-terminal domain-containing protein</fullName>
    </recommendedName>
</protein>
<dbReference type="AlphaFoldDB" id="A0A8S1W7G3"/>
<keyword evidence="1" id="KW-0677">Repeat</keyword>
<evidence type="ECO:0000313" key="4">
    <source>
        <dbReference type="Proteomes" id="UP000689195"/>
    </source>
</evidence>
<dbReference type="OrthoDB" id="287158at2759"/>
<accession>A0A8S1W7G3</accession>
<dbReference type="Pfam" id="PF02493">
    <property type="entry name" value="MORN"/>
    <property type="match status" value="11"/>
</dbReference>
<proteinExistence type="predicted"/>
<evidence type="ECO:0000259" key="2">
    <source>
        <dbReference type="Pfam" id="PF01557"/>
    </source>
</evidence>
<gene>
    <name evidence="3" type="ORF">PPENT_87.1.T0840013</name>
</gene>
<organism evidence="3 4">
    <name type="scientific">Paramecium pentaurelia</name>
    <dbReference type="NCBI Taxonomy" id="43138"/>
    <lineage>
        <taxon>Eukaryota</taxon>
        <taxon>Sar</taxon>
        <taxon>Alveolata</taxon>
        <taxon>Ciliophora</taxon>
        <taxon>Intramacronucleata</taxon>
        <taxon>Oligohymenophorea</taxon>
        <taxon>Peniculida</taxon>
        <taxon>Parameciidae</taxon>
        <taxon>Paramecium</taxon>
    </lineage>
</organism>
<dbReference type="GO" id="GO:0003824">
    <property type="term" value="F:catalytic activity"/>
    <property type="evidence" value="ECO:0007669"/>
    <property type="project" value="InterPro"/>
</dbReference>
<dbReference type="EMBL" id="CAJJDO010000084">
    <property type="protein sequence ID" value="CAD8184803.1"/>
    <property type="molecule type" value="Genomic_DNA"/>
</dbReference>
<dbReference type="PANTHER" id="PTHR43215:SF14">
    <property type="entry name" value="RADIAL SPOKE HEAD 1 HOMOLOG"/>
    <property type="match status" value="1"/>
</dbReference>
<feature type="domain" description="Fumarylacetoacetase-like C-terminal" evidence="2">
    <location>
        <begin position="15"/>
        <end position="215"/>
    </location>
</feature>